<dbReference type="Proteomes" id="UP000724584">
    <property type="component" value="Unassembled WGS sequence"/>
</dbReference>
<reference evidence="1 2" key="1">
    <citation type="journal article" date="2021" name="Nat. Commun.">
        <title>Genetic determinants of endophytism in the Arabidopsis root mycobiome.</title>
        <authorList>
            <person name="Mesny F."/>
            <person name="Miyauchi S."/>
            <person name="Thiergart T."/>
            <person name="Pickel B."/>
            <person name="Atanasova L."/>
            <person name="Karlsson M."/>
            <person name="Huettel B."/>
            <person name="Barry K.W."/>
            <person name="Haridas S."/>
            <person name="Chen C."/>
            <person name="Bauer D."/>
            <person name="Andreopoulos W."/>
            <person name="Pangilinan J."/>
            <person name="LaButti K."/>
            <person name="Riley R."/>
            <person name="Lipzen A."/>
            <person name="Clum A."/>
            <person name="Drula E."/>
            <person name="Henrissat B."/>
            <person name="Kohler A."/>
            <person name="Grigoriev I.V."/>
            <person name="Martin F.M."/>
            <person name="Hacquard S."/>
        </authorList>
    </citation>
    <scope>NUCLEOTIDE SEQUENCE [LARGE SCALE GENOMIC DNA]</scope>
    <source>
        <strain evidence="1 2">MPI-SDFR-AT-0079</strain>
    </source>
</reference>
<name>A0ACB7P8V9_9PEZI</name>
<keyword evidence="2" id="KW-1185">Reference proteome</keyword>
<comment type="caution">
    <text evidence="1">The sequence shown here is derived from an EMBL/GenBank/DDBJ whole genome shotgun (WGS) entry which is preliminary data.</text>
</comment>
<accession>A0ACB7P8V9</accession>
<dbReference type="EMBL" id="JAGIZQ010000004">
    <property type="protein sequence ID" value="KAH6632762.1"/>
    <property type="molecule type" value="Genomic_DNA"/>
</dbReference>
<evidence type="ECO:0000313" key="1">
    <source>
        <dbReference type="EMBL" id="KAH6632762.1"/>
    </source>
</evidence>
<gene>
    <name evidence="1" type="ORF">F5144DRAFT_613130</name>
</gene>
<proteinExistence type="predicted"/>
<sequence length="231" mass="25124">MVLRRGSAPAWTRRSPVGPLPRGFNPDNHVSSAPREEPGNINMIVACLDSQTGGQGSELQIRARQDMRILGRPFQGEVELAAERRQPIAACTPNGPPKEPAFSPWRQLPAVVAEKARDTVPQTGWAPPKVGSASWTGPLAGKLGKQALDRRPLKWLEPSSGGSLQAFPGSFPSRCLLSTWEKQLIPKGDPQKGVAMRSQCMQLEVICSNGAHQHTRLGRQGYHEFDDQVAA</sequence>
<protein>
    <submittedName>
        <fullName evidence="1">Uncharacterized protein</fullName>
    </submittedName>
</protein>
<organism evidence="1 2">
    <name type="scientific">Chaetomium tenue</name>
    <dbReference type="NCBI Taxonomy" id="1854479"/>
    <lineage>
        <taxon>Eukaryota</taxon>
        <taxon>Fungi</taxon>
        <taxon>Dikarya</taxon>
        <taxon>Ascomycota</taxon>
        <taxon>Pezizomycotina</taxon>
        <taxon>Sordariomycetes</taxon>
        <taxon>Sordariomycetidae</taxon>
        <taxon>Sordariales</taxon>
        <taxon>Chaetomiaceae</taxon>
        <taxon>Chaetomium</taxon>
    </lineage>
</organism>
<evidence type="ECO:0000313" key="2">
    <source>
        <dbReference type="Proteomes" id="UP000724584"/>
    </source>
</evidence>